<reference evidence="2" key="2">
    <citation type="journal article" date="2022" name="Microbiol. Resour. Announc.">
        <title>Metagenome Sequencing to Explore Phylogenomics of Terrestrial Cyanobacteria.</title>
        <authorList>
            <person name="Ward R.D."/>
            <person name="Stajich J.E."/>
            <person name="Johansen J.R."/>
            <person name="Huntemann M."/>
            <person name="Clum A."/>
            <person name="Foster B."/>
            <person name="Foster B."/>
            <person name="Roux S."/>
            <person name="Palaniappan K."/>
            <person name="Varghese N."/>
            <person name="Mukherjee S."/>
            <person name="Reddy T.B.K."/>
            <person name="Daum C."/>
            <person name="Copeland A."/>
            <person name="Chen I.A."/>
            <person name="Ivanova N.N."/>
            <person name="Kyrpides N.C."/>
            <person name="Shapiro N."/>
            <person name="Eloe-Fadrosh E.A."/>
            <person name="Pietrasiak N."/>
        </authorList>
    </citation>
    <scope>NUCLEOTIDE SEQUENCE</scope>
    <source>
        <strain evidence="2">CPER-KK1</strain>
    </source>
</reference>
<dbReference type="InterPro" id="IPR048301">
    <property type="entry name" value="NucS_C"/>
</dbReference>
<protein>
    <submittedName>
        <fullName evidence="2">DUF91 domain-containing protein</fullName>
    </submittedName>
</protein>
<evidence type="ECO:0000259" key="1">
    <source>
        <dbReference type="Pfam" id="PF01939"/>
    </source>
</evidence>
<name>A0A951PHP3_9CYAN</name>
<evidence type="ECO:0000313" key="3">
    <source>
        <dbReference type="Proteomes" id="UP000753908"/>
    </source>
</evidence>
<dbReference type="Gene3D" id="3.40.1350.10">
    <property type="match status" value="1"/>
</dbReference>
<comment type="caution">
    <text evidence="2">The sequence shown here is derived from an EMBL/GenBank/DDBJ whole genome shotgun (WGS) entry which is preliminary data.</text>
</comment>
<evidence type="ECO:0000313" key="2">
    <source>
        <dbReference type="EMBL" id="MBW4543861.1"/>
    </source>
</evidence>
<feature type="domain" description="Endonuclease NucS C-terminal" evidence="1">
    <location>
        <begin position="35"/>
        <end position="89"/>
    </location>
</feature>
<dbReference type="GO" id="GO:0004519">
    <property type="term" value="F:endonuclease activity"/>
    <property type="evidence" value="ECO:0007669"/>
    <property type="project" value="InterPro"/>
</dbReference>
<gene>
    <name evidence="2" type="ORF">KME25_05385</name>
</gene>
<dbReference type="AlphaFoldDB" id="A0A951PHP3"/>
<accession>A0A951PHP3</accession>
<dbReference type="InterPro" id="IPR011856">
    <property type="entry name" value="tRNA_endonuc-like_dom_sf"/>
</dbReference>
<organism evidence="2 3">
    <name type="scientific">Symplocastrum torsivum CPER-KK1</name>
    <dbReference type="NCBI Taxonomy" id="450513"/>
    <lineage>
        <taxon>Bacteria</taxon>
        <taxon>Bacillati</taxon>
        <taxon>Cyanobacteriota</taxon>
        <taxon>Cyanophyceae</taxon>
        <taxon>Oscillatoriophycideae</taxon>
        <taxon>Oscillatoriales</taxon>
        <taxon>Microcoleaceae</taxon>
        <taxon>Symplocastrum</taxon>
    </lineage>
</organism>
<dbReference type="Proteomes" id="UP000753908">
    <property type="component" value="Unassembled WGS sequence"/>
</dbReference>
<sequence length="367" mass="43027">MLGFANLRKTGTGWEFESEAALEDFAWDNLKQLLGLTPLKRQYWVKGQICDILATDENKRLVVLELKNGEDRYIVQQLTPYYDALLEEKPFKEEIDYSKAISLVAITPSFHKDNLIDKKYHTLAFQFLDFKIINLNEKFYLYLKDIDTEKVLQLEIPYQEREEPENIPNPPRTLINILRKCPEDEQKGFLQLREKLLCFDRRVKEIPESGYIKYGRGKTKPIAEVRFDPQRNSLALFIWLPFVSVHGNKRFIARMRVWTNYEIVTDVGYVKESLGRILTETEWKLGTVTPLAKLLPPSNSSRRDAYLKDEAYKEIWIRIHGDAKKSYWSGSLAIPIAKYYKITGRVEESNSLYTLVNIALEKWVEKL</sequence>
<dbReference type="GO" id="GO:0003676">
    <property type="term" value="F:nucleic acid binding"/>
    <property type="evidence" value="ECO:0007669"/>
    <property type="project" value="InterPro"/>
</dbReference>
<dbReference type="EMBL" id="JAHHIF010000005">
    <property type="protein sequence ID" value="MBW4543861.1"/>
    <property type="molecule type" value="Genomic_DNA"/>
</dbReference>
<dbReference type="Pfam" id="PF01939">
    <property type="entry name" value="NucS_C"/>
    <property type="match status" value="1"/>
</dbReference>
<reference evidence="2" key="1">
    <citation type="submission" date="2021-05" db="EMBL/GenBank/DDBJ databases">
        <authorList>
            <person name="Pietrasiak N."/>
            <person name="Ward R."/>
            <person name="Stajich J.E."/>
            <person name="Kurbessoian T."/>
        </authorList>
    </citation>
    <scope>NUCLEOTIDE SEQUENCE</scope>
    <source>
        <strain evidence="2">CPER-KK1</strain>
    </source>
</reference>
<proteinExistence type="predicted"/>